<protein>
    <submittedName>
        <fullName evidence="2">Uncharacterized protein</fullName>
    </submittedName>
</protein>
<name>A0A7G1KT98_9NOCA</name>
<dbReference type="RefSeq" id="WP_187685223.1">
    <property type="nucleotide sequence ID" value="NZ_AP023396.1"/>
</dbReference>
<evidence type="ECO:0000256" key="1">
    <source>
        <dbReference type="SAM" id="MobiDB-lite"/>
    </source>
</evidence>
<gene>
    <name evidence="2" type="ORF">NWFMUON74_62500</name>
</gene>
<organism evidence="2 3">
    <name type="scientific">Nocardia wallacei</name>
    <dbReference type="NCBI Taxonomy" id="480035"/>
    <lineage>
        <taxon>Bacteria</taxon>
        <taxon>Bacillati</taxon>
        <taxon>Actinomycetota</taxon>
        <taxon>Actinomycetes</taxon>
        <taxon>Mycobacteriales</taxon>
        <taxon>Nocardiaceae</taxon>
        <taxon>Nocardia</taxon>
    </lineage>
</organism>
<evidence type="ECO:0000313" key="2">
    <source>
        <dbReference type="EMBL" id="BCK58478.1"/>
    </source>
</evidence>
<dbReference type="GeneID" id="80350653"/>
<accession>A0A7G1KT98</accession>
<proteinExistence type="predicted"/>
<dbReference type="AlphaFoldDB" id="A0A7G1KT98"/>
<dbReference type="KEGG" id="nwl:NWFMUON74_62500"/>
<dbReference type="Proteomes" id="UP000516173">
    <property type="component" value="Chromosome"/>
</dbReference>
<sequence length="82" mass="8140">MSDSTAAVCDPANISYGPRGTEHPMPSGRIATIEDVCSPLLAPASAQHARPSRGGRPVTGGAAHGIDHVPAGRCGGPATAAR</sequence>
<feature type="region of interest" description="Disordered" evidence="1">
    <location>
        <begin position="1"/>
        <end position="27"/>
    </location>
</feature>
<dbReference type="EMBL" id="AP023396">
    <property type="protein sequence ID" value="BCK58478.1"/>
    <property type="molecule type" value="Genomic_DNA"/>
</dbReference>
<feature type="region of interest" description="Disordered" evidence="1">
    <location>
        <begin position="44"/>
        <end position="82"/>
    </location>
</feature>
<keyword evidence="3" id="KW-1185">Reference proteome</keyword>
<evidence type="ECO:0000313" key="3">
    <source>
        <dbReference type="Proteomes" id="UP000516173"/>
    </source>
</evidence>
<reference evidence="2 3" key="1">
    <citation type="submission" date="2020-08" db="EMBL/GenBank/DDBJ databases">
        <title>Genome Sequencing of Nocardia wallacei strain FMUON74 and assembly.</title>
        <authorList>
            <person name="Toyokawa M."/>
            <person name="Uesaka K."/>
        </authorList>
    </citation>
    <scope>NUCLEOTIDE SEQUENCE [LARGE SCALE GENOMIC DNA]</scope>
    <source>
        <strain evidence="2 3">FMUON74</strain>
    </source>
</reference>